<dbReference type="Proteomes" id="UP001632038">
    <property type="component" value="Unassembled WGS sequence"/>
</dbReference>
<dbReference type="AlphaFoldDB" id="A0ABD3BG51"/>
<protein>
    <recommendedName>
        <fullName evidence="2">Replication factor A C-terminal domain-containing protein</fullName>
    </recommendedName>
</protein>
<organism evidence="3 4">
    <name type="scientific">Castilleja foliolosa</name>
    <dbReference type="NCBI Taxonomy" id="1961234"/>
    <lineage>
        <taxon>Eukaryota</taxon>
        <taxon>Viridiplantae</taxon>
        <taxon>Streptophyta</taxon>
        <taxon>Embryophyta</taxon>
        <taxon>Tracheophyta</taxon>
        <taxon>Spermatophyta</taxon>
        <taxon>Magnoliopsida</taxon>
        <taxon>eudicotyledons</taxon>
        <taxon>Gunneridae</taxon>
        <taxon>Pentapetalae</taxon>
        <taxon>asterids</taxon>
        <taxon>lamiids</taxon>
        <taxon>Lamiales</taxon>
        <taxon>Orobanchaceae</taxon>
        <taxon>Pedicularideae</taxon>
        <taxon>Castillejinae</taxon>
        <taxon>Castilleja</taxon>
    </lineage>
</organism>
<name>A0ABD3BG51_9LAMI</name>
<dbReference type="InterPro" id="IPR013955">
    <property type="entry name" value="Rep_factor-A_C"/>
</dbReference>
<dbReference type="Pfam" id="PF08646">
    <property type="entry name" value="Rep_fac-A_C"/>
    <property type="match status" value="1"/>
</dbReference>
<evidence type="ECO:0000313" key="3">
    <source>
        <dbReference type="EMBL" id="KAL3616031.1"/>
    </source>
</evidence>
<dbReference type="PANTHER" id="PTHR47165">
    <property type="entry name" value="OS03G0429900 PROTEIN"/>
    <property type="match status" value="1"/>
</dbReference>
<accession>A0ABD3BG51</accession>
<proteinExistence type="predicted"/>
<dbReference type="Gene3D" id="2.40.50.140">
    <property type="entry name" value="Nucleic acid-binding proteins"/>
    <property type="match status" value="1"/>
</dbReference>
<feature type="compositionally biased region" description="Low complexity" evidence="1">
    <location>
        <begin position="159"/>
        <end position="178"/>
    </location>
</feature>
<dbReference type="InterPro" id="IPR012340">
    <property type="entry name" value="NA-bd_OB-fold"/>
</dbReference>
<sequence>MITLHDLSLKNPQHIQSYTNFVCLAKIKHIHKDRGWYYVLCSKCSNKLYPQQEDGLLSFVCKDDDDATPNFKYCVNATITDETGTVDVVFFNESMYAMLNISCNDMVTKHAHATNLKKLPELMTSIVDTPRLLHITVKNDGKIVVNNVTEATPTYDNQSTGTTSIFTPTTPTPKTTTSKRQYPGATGPR</sequence>
<dbReference type="EMBL" id="JAVIJP010000099">
    <property type="protein sequence ID" value="KAL3616031.1"/>
    <property type="molecule type" value="Genomic_DNA"/>
</dbReference>
<feature type="region of interest" description="Disordered" evidence="1">
    <location>
        <begin position="152"/>
        <end position="189"/>
    </location>
</feature>
<evidence type="ECO:0000313" key="4">
    <source>
        <dbReference type="Proteomes" id="UP001632038"/>
    </source>
</evidence>
<feature type="domain" description="Replication factor A C-terminal" evidence="2">
    <location>
        <begin position="21"/>
        <end position="140"/>
    </location>
</feature>
<comment type="caution">
    <text evidence="3">The sequence shown here is derived from an EMBL/GenBank/DDBJ whole genome shotgun (WGS) entry which is preliminary data.</text>
</comment>
<dbReference type="PANTHER" id="PTHR47165:SF4">
    <property type="entry name" value="OS03G0429900 PROTEIN"/>
    <property type="match status" value="1"/>
</dbReference>
<keyword evidence="4" id="KW-1185">Reference proteome</keyword>
<reference evidence="4" key="1">
    <citation type="journal article" date="2024" name="IScience">
        <title>Strigolactones Initiate the Formation of Haustorium-like Structures in Castilleja.</title>
        <authorList>
            <person name="Buerger M."/>
            <person name="Peterson D."/>
            <person name="Chory J."/>
        </authorList>
    </citation>
    <scope>NUCLEOTIDE SEQUENCE [LARGE SCALE GENOMIC DNA]</scope>
</reference>
<gene>
    <name evidence="3" type="ORF">CASFOL_040325</name>
</gene>
<evidence type="ECO:0000259" key="2">
    <source>
        <dbReference type="Pfam" id="PF08646"/>
    </source>
</evidence>
<dbReference type="SUPFAM" id="SSF50249">
    <property type="entry name" value="Nucleic acid-binding proteins"/>
    <property type="match status" value="1"/>
</dbReference>
<evidence type="ECO:0000256" key="1">
    <source>
        <dbReference type="SAM" id="MobiDB-lite"/>
    </source>
</evidence>